<dbReference type="Gene3D" id="1.10.20.10">
    <property type="entry name" value="Histone, subunit A"/>
    <property type="match status" value="1"/>
</dbReference>
<dbReference type="GO" id="GO:0046982">
    <property type="term" value="F:protein heterodimerization activity"/>
    <property type="evidence" value="ECO:0007669"/>
    <property type="project" value="InterPro"/>
</dbReference>
<evidence type="ECO:0000256" key="2">
    <source>
        <dbReference type="ARBA" id="ARBA00023015"/>
    </source>
</evidence>
<evidence type="ECO:0000256" key="1">
    <source>
        <dbReference type="ARBA" id="ARBA00004123"/>
    </source>
</evidence>
<evidence type="ECO:0000256" key="4">
    <source>
        <dbReference type="ARBA" id="ARBA00023242"/>
    </source>
</evidence>
<evidence type="ECO:0000259" key="6">
    <source>
        <dbReference type="SMART" id="SM00576"/>
    </source>
</evidence>
<dbReference type="SMART" id="SM00576">
    <property type="entry name" value="BTP"/>
    <property type="match status" value="1"/>
</dbReference>
<dbReference type="AlphaFoldDB" id="A0A1V8T528"/>
<accession>A0A1V8T528</accession>
<organism evidence="7 8">
    <name type="scientific">Cryoendolithus antarcticus</name>
    <dbReference type="NCBI Taxonomy" id="1507870"/>
    <lineage>
        <taxon>Eukaryota</taxon>
        <taxon>Fungi</taxon>
        <taxon>Dikarya</taxon>
        <taxon>Ascomycota</taxon>
        <taxon>Pezizomycotina</taxon>
        <taxon>Dothideomycetes</taxon>
        <taxon>Dothideomycetidae</taxon>
        <taxon>Cladosporiales</taxon>
        <taxon>Cladosporiaceae</taxon>
        <taxon>Cryoendolithus</taxon>
    </lineage>
</organism>
<keyword evidence="8" id="KW-1185">Reference proteome</keyword>
<evidence type="ECO:0000313" key="7">
    <source>
        <dbReference type="EMBL" id="OQO06328.1"/>
    </source>
</evidence>
<dbReference type="Pfam" id="PF07524">
    <property type="entry name" value="Bromo_TP"/>
    <property type="match status" value="1"/>
</dbReference>
<sequence length="268" mass="29273">MSQSHDLHHSLLRPFIIHTLRAAGFHTTKFSVLETLTNLAERHLLLLASTALLHAQNAHNTSEPTIADVRMAMRDAGVLVPFDEAGEEEWRERSRRPMKEVQGDGSAGEARARAEAKRREERDLRDVSELVAWFEGPVHAEIQRISGLAAETGTTAVGVGGGRVVADDFVVSLKRKIGKVGEDGRFAGTVLGRTGEEKAVVIEGGPVQSLREWRPQVQEGLKAVEGKRMRVEDTAAMQTQEPADVSIESISDKTLDNDDAAMSVEPTV</sequence>
<protein>
    <recommendedName>
        <fullName evidence="6">Bromodomain associated domain-containing protein</fullName>
    </recommendedName>
</protein>
<evidence type="ECO:0000256" key="5">
    <source>
        <dbReference type="SAM" id="MobiDB-lite"/>
    </source>
</evidence>
<reference evidence="8" key="1">
    <citation type="submission" date="2017-03" db="EMBL/GenBank/DDBJ databases">
        <title>Genomes of endolithic fungi from Antarctica.</title>
        <authorList>
            <person name="Coleine C."/>
            <person name="Masonjones S."/>
            <person name="Stajich J.E."/>
        </authorList>
    </citation>
    <scope>NUCLEOTIDE SEQUENCE [LARGE SCALE GENOMIC DNA]</scope>
    <source>
        <strain evidence="8">CCFEE 5527</strain>
    </source>
</reference>
<dbReference type="InParanoid" id="A0A1V8T528"/>
<name>A0A1V8T528_9PEZI</name>
<dbReference type="GO" id="GO:0005634">
    <property type="term" value="C:nucleus"/>
    <property type="evidence" value="ECO:0007669"/>
    <property type="project" value="UniProtKB-SubCell"/>
</dbReference>
<comment type="caution">
    <text evidence="7">The sequence shown here is derived from an EMBL/GenBank/DDBJ whole genome shotgun (WGS) entry which is preliminary data.</text>
</comment>
<keyword evidence="2" id="KW-0805">Transcription regulation</keyword>
<proteinExistence type="predicted"/>
<dbReference type="InterPro" id="IPR006565">
    <property type="entry name" value="BTP"/>
</dbReference>
<evidence type="ECO:0000256" key="3">
    <source>
        <dbReference type="ARBA" id="ARBA00023163"/>
    </source>
</evidence>
<dbReference type="InterPro" id="IPR009072">
    <property type="entry name" value="Histone-fold"/>
</dbReference>
<feature type="compositionally biased region" description="Basic and acidic residues" evidence="5">
    <location>
        <begin position="88"/>
        <end position="102"/>
    </location>
</feature>
<keyword evidence="3" id="KW-0804">Transcription</keyword>
<feature type="domain" description="Bromodomain associated" evidence="6">
    <location>
        <begin position="5"/>
        <end position="82"/>
    </location>
</feature>
<dbReference type="Proteomes" id="UP000192596">
    <property type="component" value="Unassembled WGS sequence"/>
</dbReference>
<gene>
    <name evidence="7" type="ORF">B0A48_08917</name>
</gene>
<feature type="region of interest" description="Disordered" evidence="5">
    <location>
        <begin position="87"/>
        <end position="118"/>
    </location>
</feature>
<dbReference type="OrthoDB" id="5402929at2759"/>
<feature type="region of interest" description="Disordered" evidence="5">
    <location>
        <begin position="249"/>
        <end position="268"/>
    </location>
</feature>
<comment type="subcellular location">
    <subcellularLocation>
        <location evidence="1">Nucleus</location>
    </subcellularLocation>
</comment>
<dbReference type="EMBL" id="NAJO01000017">
    <property type="protein sequence ID" value="OQO06328.1"/>
    <property type="molecule type" value="Genomic_DNA"/>
</dbReference>
<dbReference type="STRING" id="1507870.A0A1V8T528"/>
<evidence type="ECO:0000313" key="8">
    <source>
        <dbReference type="Proteomes" id="UP000192596"/>
    </source>
</evidence>
<keyword evidence="4" id="KW-0539">Nucleus</keyword>